<keyword evidence="2" id="KW-1133">Transmembrane helix</keyword>
<feature type="transmembrane region" description="Helical" evidence="2">
    <location>
        <begin position="71"/>
        <end position="90"/>
    </location>
</feature>
<proteinExistence type="predicted"/>
<keyword evidence="4" id="KW-1185">Reference proteome</keyword>
<comment type="caution">
    <text evidence="3">The sequence shown here is derived from an EMBL/GenBank/DDBJ whole genome shotgun (WGS) entry which is preliminary data.</text>
</comment>
<reference evidence="3" key="1">
    <citation type="submission" date="2021-12" db="EMBL/GenBank/DDBJ databases">
        <authorList>
            <person name="Rodrigo-Torres L."/>
            <person name="Arahal R. D."/>
            <person name="Lucena T."/>
        </authorList>
    </citation>
    <scope>NUCLEOTIDE SEQUENCE</scope>
    <source>
        <strain evidence="3">CECT 8419</strain>
    </source>
</reference>
<keyword evidence="2" id="KW-0472">Membrane</keyword>
<evidence type="ECO:0000256" key="2">
    <source>
        <dbReference type="SAM" id="Phobius"/>
    </source>
</evidence>
<evidence type="ECO:0000313" key="3">
    <source>
        <dbReference type="EMBL" id="CAH1001385.1"/>
    </source>
</evidence>
<dbReference type="Proteomes" id="UP000837803">
    <property type="component" value="Unassembled WGS sequence"/>
</dbReference>
<accession>A0ABN8F334</accession>
<evidence type="ECO:0000256" key="1">
    <source>
        <dbReference type="SAM" id="MobiDB-lite"/>
    </source>
</evidence>
<gene>
    <name evidence="3" type="ORF">LEM8419_02287</name>
</gene>
<feature type="transmembrane region" description="Helical" evidence="2">
    <location>
        <begin position="110"/>
        <end position="131"/>
    </location>
</feature>
<feature type="transmembrane region" description="Helical" evidence="2">
    <location>
        <begin position="28"/>
        <end position="51"/>
    </location>
</feature>
<evidence type="ECO:0008006" key="5">
    <source>
        <dbReference type="Google" id="ProtNLM"/>
    </source>
</evidence>
<name>A0ABN8F334_9BACT</name>
<evidence type="ECO:0000313" key="4">
    <source>
        <dbReference type="Proteomes" id="UP000837803"/>
    </source>
</evidence>
<protein>
    <recommendedName>
        <fullName evidence="5">Transmembrane protein</fullName>
    </recommendedName>
</protein>
<feature type="compositionally biased region" description="Basic and acidic residues" evidence="1">
    <location>
        <begin position="158"/>
        <end position="177"/>
    </location>
</feature>
<sequence>MVIFAGTQLLGFISDAEAIENLREIRPTLRFTASGAITATATVLALMLTLLSFSQNADRKLRGYHYDRIWWIARFSAGVFIAALLLLMMLNVPINNAEETLAGAYKTVYFVLLIYAALIGGSLITIILLLYQAARDIIVIAHPDRTASGLYADEMTDEEHQTKRERERMRPTEESSS</sequence>
<keyword evidence="2" id="KW-0812">Transmembrane</keyword>
<feature type="region of interest" description="Disordered" evidence="1">
    <location>
        <begin position="151"/>
        <end position="177"/>
    </location>
</feature>
<dbReference type="EMBL" id="CAKLPZ010000002">
    <property type="protein sequence ID" value="CAH1001385.1"/>
    <property type="molecule type" value="Genomic_DNA"/>
</dbReference>
<dbReference type="RefSeq" id="WP_238751231.1">
    <property type="nucleotide sequence ID" value="NZ_CAKLPZ010000002.1"/>
</dbReference>
<organism evidence="3 4">
    <name type="scientific">Neolewinella maritima</name>
    <dbReference type="NCBI Taxonomy" id="1383882"/>
    <lineage>
        <taxon>Bacteria</taxon>
        <taxon>Pseudomonadati</taxon>
        <taxon>Bacteroidota</taxon>
        <taxon>Saprospiria</taxon>
        <taxon>Saprospirales</taxon>
        <taxon>Lewinellaceae</taxon>
        <taxon>Neolewinella</taxon>
    </lineage>
</organism>